<accession>A0A517N3A2</accession>
<protein>
    <submittedName>
        <fullName evidence="7">LemA family protein</fullName>
    </submittedName>
</protein>
<dbReference type="Pfam" id="PF04011">
    <property type="entry name" value="LemA"/>
    <property type="match status" value="1"/>
</dbReference>
<evidence type="ECO:0000256" key="3">
    <source>
        <dbReference type="ARBA" id="ARBA00022692"/>
    </source>
</evidence>
<dbReference type="EMBL" id="CP036263">
    <property type="protein sequence ID" value="QDT01622.1"/>
    <property type="molecule type" value="Genomic_DNA"/>
</dbReference>
<dbReference type="SUPFAM" id="SSF140478">
    <property type="entry name" value="LemA-like"/>
    <property type="match status" value="1"/>
</dbReference>
<evidence type="ECO:0000256" key="4">
    <source>
        <dbReference type="ARBA" id="ARBA00022989"/>
    </source>
</evidence>
<dbReference type="InterPro" id="IPR023353">
    <property type="entry name" value="LemA-like_dom_sf"/>
</dbReference>
<name>A0A517N3A2_9BACT</name>
<evidence type="ECO:0000313" key="8">
    <source>
        <dbReference type="Proteomes" id="UP000319852"/>
    </source>
</evidence>
<dbReference type="RefSeq" id="WP_145063846.1">
    <property type="nucleotide sequence ID" value="NZ_CP036263.1"/>
</dbReference>
<keyword evidence="3 6" id="KW-0812">Transmembrane</keyword>
<comment type="similarity">
    <text evidence="2">Belongs to the LemA family.</text>
</comment>
<evidence type="ECO:0000256" key="2">
    <source>
        <dbReference type="ARBA" id="ARBA00008854"/>
    </source>
</evidence>
<dbReference type="Gene3D" id="1.20.1440.20">
    <property type="entry name" value="LemA-like domain"/>
    <property type="match status" value="1"/>
</dbReference>
<comment type="subcellular location">
    <subcellularLocation>
        <location evidence="1">Membrane</location>
        <topology evidence="1">Single-pass membrane protein</topology>
    </subcellularLocation>
</comment>
<keyword evidence="5 6" id="KW-0472">Membrane</keyword>
<feature type="transmembrane region" description="Helical" evidence="6">
    <location>
        <begin position="6"/>
        <end position="25"/>
    </location>
</feature>
<dbReference type="PANTHER" id="PTHR34478:SF2">
    <property type="entry name" value="MEMBRANE PROTEIN"/>
    <property type="match status" value="1"/>
</dbReference>
<organism evidence="7 8">
    <name type="scientific">Adhaeretor mobilis</name>
    <dbReference type="NCBI Taxonomy" id="1930276"/>
    <lineage>
        <taxon>Bacteria</taxon>
        <taxon>Pseudomonadati</taxon>
        <taxon>Planctomycetota</taxon>
        <taxon>Planctomycetia</taxon>
        <taxon>Pirellulales</taxon>
        <taxon>Lacipirellulaceae</taxon>
        <taxon>Adhaeretor</taxon>
    </lineage>
</organism>
<dbReference type="OrthoDB" id="9804152at2"/>
<dbReference type="PANTHER" id="PTHR34478">
    <property type="entry name" value="PROTEIN LEMA"/>
    <property type="match status" value="1"/>
</dbReference>
<dbReference type="InterPro" id="IPR007156">
    <property type="entry name" value="MamQ_LemA"/>
</dbReference>
<keyword evidence="8" id="KW-1185">Reference proteome</keyword>
<dbReference type="KEGG" id="amob:HG15A2_49690"/>
<sequence length="187" mass="21060">MPYAPVIVPLVLLLLALVFVVANFNRFIGVRQHLRESWADIDVEMKRRYELIPNLVACVKGYTAHEQQVLTEVTQLRTRASENHGTPTQQAVDETALAIGMRKLFAVAEGYPQLKSDTQFLALQTELANTEDRIAAARRFYNGNVREMNQMCDGFPSNLIGGLFGFERADYFELASEAERVVPRVGL</sequence>
<proteinExistence type="inferred from homology"/>
<evidence type="ECO:0000256" key="6">
    <source>
        <dbReference type="SAM" id="Phobius"/>
    </source>
</evidence>
<evidence type="ECO:0000313" key="7">
    <source>
        <dbReference type="EMBL" id="QDT01622.1"/>
    </source>
</evidence>
<gene>
    <name evidence="7" type="ORF">HG15A2_49690</name>
</gene>
<dbReference type="AlphaFoldDB" id="A0A517N3A2"/>
<dbReference type="Proteomes" id="UP000319852">
    <property type="component" value="Chromosome"/>
</dbReference>
<evidence type="ECO:0000256" key="1">
    <source>
        <dbReference type="ARBA" id="ARBA00004167"/>
    </source>
</evidence>
<evidence type="ECO:0000256" key="5">
    <source>
        <dbReference type="ARBA" id="ARBA00023136"/>
    </source>
</evidence>
<keyword evidence="4 6" id="KW-1133">Transmembrane helix</keyword>
<dbReference type="GO" id="GO:0016020">
    <property type="term" value="C:membrane"/>
    <property type="evidence" value="ECO:0007669"/>
    <property type="project" value="UniProtKB-SubCell"/>
</dbReference>
<reference evidence="7 8" key="1">
    <citation type="submission" date="2019-02" db="EMBL/GenBank/DDBJ databases">
        <title>Deep-cultivation of Planctomycetes and their phenomic and genomic characterization uncovers novel biology.</title>
        <authorList>
            <person name="Wiegand S."/>
            <person name="Jogler M."/>
            <person name="Boedeker C."/>
            <person name="Pinto D."/>
            <person name="Vollmers J."/>
            <person name="Rivas-Marin E."/>
            <person name="Kohn T."/>
            <person name="Peeters S.H."/>
            <person name="Heuer A."/>
            <person name="Rast P."/>
            <person name="Oberbeckmann S."/>
            <person name="Bunk B."/>
            <person name="Jeske O."/>
            <person name="Meyerdierks A."/>
            <person name="Storesund J.E."/>
            <person name="Kallscheuer N."/>
            <person name="Luecker S."/>
            <person name="Lage O.M."/>
            <person name="Pohl T."/>
            <person name="Merkel B.J."/>
            <person name="Hornburger P."/>
            <person name="Mueller R.-W."/>
            <person name="Bruemmer F."/>
            <person name="Labrenz M."/>
            <person name="Spormann A.M."/>
            <person name="Op den Camp H."/>
            <person name="Overmann J."/>
            <person name="Amann R."/>
            <person name="Jetten M.S.M."/>
            <person name="Mascher T."/>
            <person name="Medema M.H."/>
            <person name="Devos D.P."/>
            <person name="Kaster A.-K."/>
            <person name="Ovreas L."/>
            <person name="Rohde M."/>
            <person name="Galperin M.Y."/>
            <person name="Jogler C."/>
        </authorList>
    </citation>
    <scope>NUCLEOTIDE SEQUENCE [LARGE SCALE GENOMIC DNA]</scope>
    <source>
        <strain evidence="7 8">HG15A2</strain>
    </source>
</reference>